<dbReference type="PATRIC" id="fig|179408.3.peg.1204"/>
<keyword evidence="2" id="KW-1185">Reference proteome</keyword>
<organism evidence="1 2">
    <name type="scientific">Phormidium nigroviride PCC 7112</name>
    <dbReference type="NCBI Taxonomy" id="179408"/>
    <lineage>
        <taxon>Bacteria</taxon>
        <taxon>Bacillati</taxon>
        <taxon>Cyanobacteriota</taxon>
        <taxon>Cyanophyceae</taxon>
        <taxon>Oscillatoriophycideae</taxon>
        <taxon>Oscillatoriales</taxon>
        <taxon>Oscillatoriaceae</taxon>
        <taxon>Phormidium</taxon>
    </lineage>
</organism>
<dbReference type="STRING" id="179408.Osc7112_0975"/>
<dbReference type="RefSeq" id="WP_015174865.1">
    <property type="nucleotide sequence ID" value="NC_019729.1"/>
</dbReference>
<evidence type="ECO:0000313" key="1">
    <source>
        <dbReference type="EMBL" id="AFZ05537.1"/>
    </source>
</evidence>
<dbReference type="HOGENOM" id="CLU_2130915_0_0_3"/>
<name>K9VDL0_9CYAN</name>
<reference evidence="1 2" key="1">
    <citation type="submission" date="2012-05" db="EMBL/GenBank/DDBJ databases">
        <title>Finished chromosome of genome of Oscillatoria sp. PCC 7112.</title>
        <authorList>
            <consortium name="US DOE Joint Genome Institute"/>
            <person name="Gugger M."/>
            <person name="Coursin T."/>
            <person name="Rippka R."/>
            <person name="Tandeau De Marsac N."/>
            <person name="Huntemann M."/>
            <person name="Wei C.-L."/>
            <person name="Han J."/>
            <person name="Detter J.C."/>
            <person name="Han C."/>
            <person name="Tapia R."/>
            <person name="Davenport K."/>
            <person name="Daligault H."/>
            <person name="Erkkila T."/>
            <person name="Gu W."/>
            <person name="Munk A.C.C."/>
            <person name="Teshima H."/>
            <person name="Xu Y."/>
            <person name="Chain P."/>
            <person name="Chen A."/>
            <person name="Krypides N."/>
            <person name="Mavromatis K."/>
            <person name="Markowitz V."/>
            <person name="Szeto E."/>
            <person name="Ivanova N."/>
            <person name="Mikhailova N."/>
            <person name="Ovchinnikova G."/>
            <person name="Pagani I."/>
            <person name="Pati A."/>
            <person name="Goodwin L."/>
            <person name="Peters L."/>
            <person name="Pitluck S."/>
            <person name="Woyke T."/>
            <person name="Kerfeld C."/>
        </authorList>
    </citation>
    <scope>NUCLEOTIDE SEQUENCE [LARGE SCALE GENOMIC DNA]</scope>
    <source>
        <strain evidence="1 2">PCC 7112</strain>
    </source>
</reference>
<proteinExistence type="predicted"/>
<dbReference type="eggNOG" id="ENOG5032RPJ">
    <property type="taxonomic scope" value="Bacteria"/>
</dbReference>
<dbReference type="AlphaFoldDB" id="K9VDL0"/>
<protein>
    <submittedName>
        <fullName evidence="1">Uncharacterized protein</fullName>
    </submittedName>
</protein>
<dbReference type="Proteomes" id="UP000010478">
    <property type="component" value="Chromosome"/>
</dbReference>
<evidence type="ECO:0000313" key="2">
    <source>
        <dbReference type="Proteomes" id="UP000010478"/>
    </source>
</evidence>
<gene>
    <name evidence="1" type="ORF">Osc7112_0975</name>
</gene>
<accession>K9VDL0</accession>
<dbReference type="EMBL" id="CP003614">
    <property type="protein sequence ID" value="AFZ05537.1"/>
    <property type="molecule type" value="Genomic_DNA"/>
</dbReference>
<dbReference type="KEGG" id="oni:Osc7112_0975"/>
<sequence length="109" mass="12467">MKYFFLSDGWKVGRVWGVGGEWSHAAWRRPPDIQQLNLCLFDRNEKMWLYRVEDAVLMVEVQPAVRPDPADPAKNIGNVTLTRLIDAEQVLERLGAIAARCEMGNPQLM</sequence>
<dbReference type="OrthoDB" id="424745at2"/>